<evidence type="ECO:0000256" key="5">
    <source>
        <dbReference type="ARBA" id="ARBA00022989"/>
    </source>
</evidence>
<dbReference type="SUPFAM" id="SSF52833">
    <property type="entry name" value="Thioredoxin-like"/>
    <property type="match status" value="1"/>
</dbReference>
<gene>
    <name evidence="14" type="ORF">C7Y71_009915</name>
</gene>
<dbReference type="Pfam" id="PF07884">
    <property type="entry name" value="VKOR"/>
    <property type="match status" value="1"/>
</dbReference>
<dbReference type="GO" id="GO:0016020">
    <property type="term" value="C:membrane"/>
    <property type="evidence" value="ECO:0007669"/>
    <property type="project" value="UniProtKB-SubCell"/>
</dbReference>
<evidence type="ECO:0000259" key="13">
    <source>
        <dbReference type="Pfam" id="PF13462"/>
    </source>
</evidence>
<dbReference type="GO" id="GO:0048038">
    <property type="term" value="F:quinone binding"/>
    <property type="evidence" value="ECO:0007669"/>
    <property type="project" value="UniProtKB-KW"/>
</dbReference>
<evidence type="ECO:0000256" key="2">
    <source>
        <dbReference type="ARBA" id="ARBA00006214"/>
    </source>
</evidence>
<dbReference type="Pfam" id="PF03412">
    <property type="entry name" value="Peptidase_C39"/>
    <property type="match status" value="1"/>
</dbReference>
<dbReference type="InterPro" id="IPR012336">
    <property type="entry name" value="Thioredoxin-like_fold"/>
</dbReference>
<dbReference type="Pfam" id="PF13462">
    <property type="entry name" value="Thioredoxin_4"/>
    <property type="match status" value="1"/>
</dbReference>
<dbReference type="InterPro" id="IPR005074">
    <property type="entry name" value="Peptidase_C39"/>
</dbReference>
<keyword evidence="8" id="KW-1015">Disulfide bond</keyword>
<evidence type="ECO:0000256" key="4">
    <source>
        <dbReference type="ARBA" id="ARBA00022719"/>
    </source>
</evidence>
<keyword evidence="3 10" id="KW-0812">Transmembrane</keyword>
<evidence type="ECO:0000256" key="8">
    <source>
        <dbReference type="ARBA" id="ARBA00023157"/>
    </source>
</evidence>
<reference evidence="14 15" key="1">
    <citation type="submission" date="2018-11" db="EMBL/GenBank/DDBJ databases">
        <authorList>
            <person name="Na S.W."/>
            <person name="Baik M."/>
        </authorList>
    </citation>
    <scope>NUCLEOTIDE SEQUENCE [LARGE SCALE GENOMIC DNA]</scope>
    <source>
        <strain evidence="14 15">E39</strain>
    </source>
</reference>
<protein>
    <recommendedName>
        <fullName evidence="16">Thioredoxin domain-containing protein</fullName>
    </recommendedName>
</protein>
<name>A0A5P8E8M8_9BACT</name>
<dbReference type="GO" id="GO:0005524">
    <property type="term" value="F:ATP binding"/>
    <property type="evidence" value="ECO:0007669"/>
    <property type="project" value="InterPro"/>
</dbReference>
<feature type="transmembrane region" description="Helical" evidence="10">
    <location>
        <begin position="275"/>
        <end position="295"/>
    </location>
</feature>
<evidence type="ECO:0000256" key="9">
    <source>
        <dbReference type="ARBA" id="ARBA00023284"/>
    </source>
</evidence>
<dbReference type="Gene3D" id="3.40.30.10">
    <property type="entry name" value="Glutaredoxin"/>
    <property type="match status" value="1"/>
</dbReference>
<feature type="transmembrane region" description="Helical" evidence="10">
    <location>
        <begin position="246"/>
        <end position="263"/>
    </location>
</feature>
<comment type="similarity">
    <text evidence="2">Belongs to the VKOR family.</text>
</comment>
<dbReference type="GO" id="GO:0008233">
    <property type="term" value="F:peptidase activity"/>
    <property type="evidence" value="ECO:0007669"/>
    <property type="project" value="InterPro"/>
</dbReference>
<dbReference type="EMBL" id="CP033459">
    <property type="protein sequence ID" value="QFQ13298.1"/>
    <property type="molecule type" value="Genomic_DNA"/>
</dbReference>
<dbReference type="OrthoDB" id="1100563at2"/>
<dbReference type="Proteomes" id="UP000249375">
    <property type="component" value="Chromosome"/>
</dbReference>
<feature type="domain" description="Peptidase C39" evidence="11">
    <location>
        <begin position="32"/>
        <end position="116"/>
    </location>
</feature>
<dbReference type="Gene3D" id="1.20.1440.130">
    <property type="entry name" value="VKOR domain"/>
    <property type="match status" value="1"/>
</dbReference>
<feature type="domain" description="Vitamin K epoxide reductase" evidence="12">
    <location>
        <begin position="168"/>
        <end position="289"/>
    </location>
</feature>
<keyword evidence="7 10" id="KW-0472">Membrane</keyword>
<feature type="transmembrane region" description="Helical" evidence="10">
    <location>
        <begin position="137"/>
        <end position="155"/>
    </location>
</feature>
<dbReference type="InterPro" id="IPR038354">
    <property type="entry name" value="VKOR_sf"/>
</dbReference>
<evidence type="ECO:0008006" key="16">
    <source>
        <dbReference type="Google" id="ProtNLM"/>
    </source>
</evidence>
<keyword evidence="5 10" id="KW-1133">Transmembrane helix</keyword>
<dbReference type="Gene3D" id="3.90.70.10">
    <property type="entry name" value="Cysteine proteinases"/>
    <property type="match status" value="1"/>
</dbReference>
<dbReference type="InterPro" id="IPR012932">
    <property type="entry name" value="VKOR"/>
</dbReference>
<proteinExistence type="inferred from homology"/>
<dbReference type="GO" id="GO:0016491">
    <property type="term" value="F:oxidoreductase activity"/>
    <property type="evidence" value="ECO:0007669"/>
    <property type="project" value="UniProtKB-KW"/>
</dbReference>
<keyword evidence="15" id="KW-1185">Reference proteome</keyword>
<evidence type="ECO:0000313" key="15">
    <source>
        <dbReference type="Proteomes" id="UP000249375"/>
    </source>
</evidence>
<keyword evidence="4" id="KW-0874">Quinone</keyword>
<keyword evidence="6" id="KW-0560">Oxidoreductase</keyword>
<evidence type="ECO:0000256" key="6">
    <source>
        <dbReference type="ARBA" id="ARBA00023002"/>
    </source>
</evidence>
<organism evidence="14 15">
    <name type="scientific">Pseudoprevotella muciniphila</name>
    <dbReference type="NCBI Taxonomy" id="2133944"/>
    <lineage>
        <taxon>Bacteria</taxon>
        <taxon>Pseudomonadati</taxon>
        <taxon>Bacteroidota</taxon>
        <taxon>Bacteroidia</taxon>
        <taxon>Bacteroidales</taxon>
        <taxon>Prevotellaceae</taxon>
        <taxon>Pseudoprevotella</taxon>
    </lineage>
</organism>
<evidence type="ECO:0000313" key="14">
    <source>
        <dbReference type="EMBL" id="QFQ13298.1"/>
    </source>
</evidence>
<feature type="transmembrane region" description="Helical" evidence="10">
    <location>
        <begin position="161"/>
        <end position="181"/>
    </location>
</feature>
<dbReference type="CDD" id="cd12921">
    <property type="entry name" value="VKOR_4"/>
    <property type="match status" value="1"/>
</dbReference>
<comment type="subcellular location">
    <subcellularLocation>
        <location evidence="1">Membrane</location>
        <topology evidence="1">Multi-pass membrane protein</topology>
    </subcellularLocation>
</comment>
<keyword evidence="9" id="KW-0676">Redox-active center</keyword>
<evidence type="ECO:0000259" key="11">
    <source>
        <dbReference type="Pfam" id="PF03412"/>
    </source>
</evidence>
<evidence type="ECO:0000256" key="3">
    <source>
        <dbReference type="ARBA" id="ARBA00022692"/>
    </source>
</evidence>
<accession>A0A5P8E8M8</accession>
<evidence type="ECO:0000259" key="12">
    <source>
        <dbReference type="Pfam" id="PF07884"/>
    </source>
</evidence>
<dbReference type="InterPro" id="IPR036249">
    <property type="entry name" value="Thioredoxin-like_sf"/>
</dbReference>
<feature type="transmembrane region" description="Helical" evidence="10">
    <location>
        <begin position="307"/>
        <end position="324"/>
    </location>
</feature>
<feature type="domain" description="Thioredoxin-like fold" evidence="13">
    <location>
        <begin position="370"/>
        <end position="505"/>
    </location>
</feature>
<dbReference type="AlphaFoldDB" id="A0A5P8E8M8"/>
<evidence type="ECO:0000256" key="7">
    <source>
        <dbReference type="ARBA" id="ARBA00023136"/>
    </source>
</evidence>
<sequence length="517" mass="59466">MATPFERFLSDLKVVHTEKFTDTVYNEHPYKYTLYGLGQMLSRYKIENEALKLEKKDEFLQLQTPFIAQAAHDIVIVKSLSDKEVVYDWYGDDIKIDYSKFKDIFTGVVLLAYPDEKSSEPNYKEHHRKEILEKSEWSVIGLSIFLSVCCLFFANKVYDDILLFLSSLLGLLGAFVSYLIIQKTLHVESKAADRLCSVFKKSTCNNVLETPAAKLFGRYGWGQIGLAYFSVNLIAAFSFPPFASKYLPIVSICALPYPIWSIWYQKVKAGSWCPLCLFIQLIILVQAVLGFFSMTSSPATIHDYIDSRIFILLLGYLAFTLLLCKFSRLYAKASEANEWKAKLALLKYRKDIIEKMFDSMPNHDNSETASRIIFGKKESPYRVTVFSNPYCNPCASMHKKIEELYAAGCQIQYVFTYFSEDLSMVNKLMMASYEQRGEEHTWKLLSAWYDGGKSQQEKFFSSELDTETLFVKEEFNNHGRWKNLTGFNATPTLLFNGKEMPDSYNTQDLLFIVTNGL</sequence>
<dbReference type="RefSeq" id="WP_111897529.1">
    <property type="nucleotide sequence ID" value="NZ_CP033459.1"/>
</dbReference>
<dbReference type="KEGG" id="alq:C7Y71_009915"/>
<dbReference type="GO" id="GO:0006508">
    <property type="term" value="P:proteolysis"/>
    <property type="evidence" value="ECO:0007669"/>
    <property type="project" value="InterPro"/>
</dbReference>
<evidence type="ECO:0000256" key="10">
    <source>
        <dbReference type="SAM" id="Phobius"/>
    </source>
</evidence>
<evidence type="ECO:0000256" key="1">
    <source>
        <dbReference type="ARBA" id="ARBA00004141"/>
    </source>
</evidence>